<dbReference type="InterPro" id="IPR036086">
    <property type="entry name" value="ParB/Sulfiredoxin_sf"/>
</dbReference>
<dbReference type="EMBL" id="LAZR01036977">
    <property type="protein sequence ID" value="KKL23431.1"/>
    <property type="molecule type" value="Genomic_DNA"/>
</dbReference>
<dbReference type="AlphaFoldDB" id="A0A0F9E0J6"/>
<reference evidence="1" key="1">
    <citation type="journal article" date="2015" name="Nature">
        <title>Complex archaea that bridge the gap between prokaryotes and eukaryotes.</title>
        <authorList>
            <person name="Spang A."/>
            <person name="Saw J.H."/>
            <person name="Jorgensen S.L."/>
            <person name="Zaremba-Niedzwiedzka K."/>
            <person name="Martijn J."/>
            <person name="Lind A.E."/>
            <person name="van Eijk R."/>
            <person name="Schleper C."/>
            <person name="Guy L."/>
            <person name="Ettema T.J."/>
        </authorList>
    </citation>
    <scope>NUCLEOTIDE SEQUENCE</scope>
</reference>
<name>A0A0F9E0J6_9ZZZZ</name>
<comment type="caution">
    <text evidence="1">The sequence shown here is derived from an EMBL/GenBank/DDBJ whole genome shotgun (WGS) entry which is preliminary data.</text>
</comment>
<dbReference type="SUPFAM" id="SSF110849">
    <property type="entry name" value="ParB/Sulfiredoxin"/>
    <property type="match status" value="1"/>
</dbReference>
<sequence>MASLPPGYIPLSSIYVPPEEDARIREEESLEKAVLAKTRSIIRFGQLQPILVEALPEDRIKLYSDPFDGKEWKLVDGQVRWVAMMALNYRYFLGEEEIVEAFKKWPLIPNAIQAVTRESLNDPIMSLMLEFHANEDRDDFTWDEKGRYIRRIHD</sequence>
<feature type="non-terminal residue" evidence="1">
    <location>
        <position position="154"/>
    </location>
</feature>
<organism evidence="1">
    <name type="scientific">marine sediment metagenome</name>
    <dbReference type="NCBI Taxonomy" id="412755"/>
    <lineage>
        <taxon>unclassified sequences</taxon>
        <taxon>metagenomes</taxon>
        <taxon>ecological metagenomes</taxon>
    </lineage>
</organism>
<protein>
    <recommendedName>
        <fullName evidence="2">ParB/Sulfiredoxin domain-containing protein</fullName>
    </recommendedName>
</protein>
<gene>
    <name evidence="1" type="ORF">LCGC14_2425430</name>
</gene>
<accession>A0A0F9E0J6</accession>
<proteinExistence type="predicted"/>
<evidence type="ECO:0008006" key="2">
    <source>
        <dbReference type="Google" id="ProtNLM"/>
    </source>
</evidence>
<evidence type="ECO:0000313" key="1">
    <source>
        <dbReference type="EMBL" id="KKL23431.1"/>
    </source>
</evidence>